<organism evidence="2 3">
    <name type="scientific">Priapulus caudatus</name>
    <name type="common">Priapulid worm</name>
    <dbReference type="NCBI Taxonomy" id="37621"/>
    <lineage>
        <taxon>Eukaryota</taxon>
        <taxon>Metazoa</taxon>
        <taxon>Ecdysozoa</taxon>
        <taxon>Scalidophora</taxon>
        <taxon>Priapulida</taxon>
        <taxon>Priapulimorpha</taxon>
        <taxon>Priapulimorphida</taxon>
        <taxon>Priapulidae</taxon>
        <taxon>Priapulus</taxon>
    </lineage>
</organism>
<proteinExistence type="predicted"/>
<evidence type="ECO:0000256" key="1">
    <source>
        <dbReference type="SAM" id="MobiDB-lite"/>
    </source>
</evidence>
<dbReference type="GeneID" id="106819882"/>
<keyword evidence="2" id="KW-1185">Reference proteome</keyword>
<dbReference type="RefSeq" id="XP_014679947.1">
    <property type="nucleotide sequence ID" value="XM_014824461.1"/>
</dbReference>
<sequence length="225" mass="23090">MDASAASACAYAISASAASACAYAISASAASACAYAISASAASACAYAISASAASACAYAISASAASACICAACTSAVCACEVCAAGRGEHVLPAPPEARYIGTAMLRHPYPEPDSTDPSTDDYSSDSNPWDSDRPWPFPEREYVGSFVGSGTTDDPMMYEFQVGKGDDPAHTTFNPEHIRQMAQTLAVAAVMTAMSQAPPPPMDMRRKATAEAICNISPVIFHL</sequence>
<gene>
    <name evidence="3" type="primary">LOC106819882</name>
</gene>
<evidence type="ECO:0000313" key="2">
    <source>
        <dbReference type="Proteomes" id="UP000695022"/>
    </source>
</evidence>
<evidence type="ECO:0000313" key="3">
    <source>
        <dbReference type="RefSeq" id="XP_014679947.1"/>
    </source>
</evidence>
<protein>
    <submittedName>
        <fullName evidence="3">Uncharacterized protein LOC106819882</fullName>
    </submittedName>
</protein>
<dbReference type="Proteomes" id="UP000695022">
    <property type="component" value="Unplaced"/>
</dbReference>
<reference evidence="3" key="1">
    <citation type="submission" date="2025-08" db="UniProtKB">
        <authorList>
            <consortium name="RefSeq"/>
        </authorList>
    </citation>
    <scope>IDENTIFICATION</scope>
</reference>
<name>A0ABM1F676_PRICU</name>
<accession>A0ABM1F676</accession>
<feature type="region of interest" description="Disordered" evidence="1">
    <location>
        <begin position="108"/>
        <end position="137"/>
    </location>
</feature>